<comment type="similarity">
    <text evidence="3">Belongs to the ATG2 family.</text>
</comment>
<dbReference type="GO" id="GO:0000045">
    <property type="term" value="P:autophagosome assembly"/>
    <property type="evidence" value="ECO:0007669"/>
    <property type="project" value="TreeGrafter"/>
</dbReference>
<dbReference type="GO" id="GO:0032266">
    <property type="term" value="F:phosphatidylinositol-3-phosphate binding"/>
    <property type="evidence" value="ECO:0007669"/>
    <property type="project" value="TreeGrafter"/>
</dbReference>
<gene>
    <name evidence="14" type="ORF">PFL1_04254</name>
</gene>
<dbReference type="PANTHER" id="PTHR13190">
    <property type="entry name" value="AUTOPHAGY-RELATED 2, ISOFORM A"/>
    <property type="match status" value="1"/>
</dbReference>
<dbReference type="InterPro" id="IPR026849">
    <property type="entry name" value="ATG2"/>
</dbReference>
<dbReference type="KEGG" id="pfp:PFL1_04254"/>
<dbReference type="HOGENOM" id="CLU_000795_0_0_1"/>
<feature type="compositionally biased region" description="Basic and acidic residues" evidence="13">
    <location>
        <begin position="389"/>
        <end position="398"/>
    </location>
</feature>
<keyword evidence="5" id="KW-0813">Transport</keyword>
<keyword evidence="8" id="KW-0445">Lipid transport</keyword>
<keyword evidence="9" id="KW-0472">Membrane</keyword>
<dbReference type="eggNOG" id="KOG2993">
    <property type="taxonomic scope" value="Eukaryota"/>
</dbReference>
<evidence type="ECO:0000313" key="15">
    <source>
        <dbReference type="Proteomes" id="UP000053664"/>
    </source>
</evidence>
<evidence type="ECO:0000256" key="11">
    <source>
        <dbReference type="ARBA" id="ARBA00024615"/>
    </source>
</evidence>
<dbReference type="EMBL" id="KE361635">
    <property type="protein sequence ID" value="EPQ28428.1"/>
    <property type="molecule type" value="Genomic_DNA"/>
</dbReference>
<dbReference type="GO" id="GO:0005789">
    <property type="term" value="C:endoplasmic reticulum membrane"/>
    <property type="evidence" value="ECO:0007669"/>
    <property type="project" value="UniProtKB-SubCell"/>
</dbReference>
<evidence type="ECO:0000256" key="4">
    <source>
        <dbReference type="ARBA" id="ARBA00018070"/>
    </source>
</evidence>
<feature type="region of interest" description="Disordered" evidence="13">
    <location>
        <begin position="335"/>
        <end position="370"/>
    </location>
</feature>
<feature type="compositionally biased region" description="Polar residues" evidence="13">
    <location>
        <begin position="1561"/>
        <end position="1572"/>
    </location>
</feature>
<feature type="region of interest" description="Disordered" evidence="13">
    <location>
        <begin position="1899"/>
        <end position="1969"/>
    </location>
</feature>
<feature type="compositionally biased region" description="Low complexity" evidence="13">
    <location>
        <begin position="624"/>
        <end position="634"/>
    </location>
</feature>
<evidence type="ECO:0000256" key="1">
    <source>
        <dbReference type="ARBA" id="ARBA00004406"/>
    </source>
</evidence>
<keyword evidence="6" id="KW-0256">Endoplasmic reticulum</keyword>
<evidence type="ECO:0000256" key="10">
    <source>
        <dbReference type="ARBA" id="ARBA00024479"/>
    </source>
</evidence>
<proteinExistence type="inferred from homology"/>
<feature type="region of interest" description="Disordered" evidence="13">
    <location>
        <begin position="384"/>
        <end position="410"/>
    </location>
</feature>
<dbReference type="GeneID" id="19318360"/>
<evidence type="ECO:0000256" key="2">
    <source>
        <dbReference type="ARBA" id="ARBA00004623"/>
    </source>
</evidence>
<feature type="compositionally biased region" description="Low complexity" evidence="13">
    <location>
        <begin position="1922"/>
        <end position="1952"/>
    </location>
</feature>
<dbReference type="GO" id="GO:0061723">
    <property type="term" value="P:glycophagy"/>
    <property type="evidence" value="ECO:0007669"/>
    <property type="project" value="TreeGrafter"/>
</dbReference>
<feature type="region of interest" description="Disordered" evidence="13">
    <location>
        <begin position="2053"/>
        <end position="2097"/>
    </location>
</feature>
<accession>A0A061H741</accession>
<evidence type="ECO:0000256" key="8">
    <source>
        <dbReference type="ARBA" id="ARBA00023055"/>
    </source>
</evidence>
<dbReference type="GO" id="GO:0061908">
    <property type="term" value="C:phagophore"/>
    <property type="evidence" value="ECO:0007669"/>
    <property type="project" value="TreeGrafter"/>
</dbReference>
<evidence type="ECO:0000256" key="3">
    <source>
        <dbReference type="ARBA" id="ARBA00009714"/>
    </source>
</evidence>
<feature type="compositionally biased region" description="Low complexity" evidence="13">
    <location>
        <begin position="591"/>
        <end position="606"/>
    </location>
</feature>
<feature type="region of interest" description="Disordered" evidence="13">
    <location>
        <begin position="443"/>
        <end position="464"/>
    </location>
</feature>
<name>A0A061H741_9BASI</name>
<feature type="region of interest" description="Disordered" evidence="13">
    <location>
        <begin position="581"/>
        <end position="647"/>
    </location>
</feature>
<evidence type="ECO:0000313" key="14">
    <source>
        <dbReference type="EMBL" id="EPQ28428.1"/>
    </source>
</evidence>
<keyword evidence="7" id="KW-0072">Autophagy</keyword>
<comment type="catalytic activity">
    <reaction evidence="12">
        <text>a 1,2-diacyl-sn-glycero-3-phosphocholine(in) = a 1,2-diacyl-sn-glycero-3-phosphocholine(out)</text>
        <dbReference type="Rhea" id="RHEA:38571"/>
        <dbReference type="ChEBI" id="CHEBI:57643"/>
    </reaction>
</comment>
<feature type="region of interest" description="Disordered" evidence="13">
    <location>
        <begin position="1313"/>
        <end position="1344"/>
    </location>
</feature>
<evidence type="ECO:0000256" key="13">
    <source>
        <dbReference type="SAM" id="MobiDB-lite"/>
    </source>
</evidence>
<dbReference type="Proteomes" id="UP000053664">
    <property type="component" value="Unassembled WGS sequence"/>
</dbReference>
<comment type="subcellular location">
    <subcellularLocation>
        <location evidence="1">Endoplasmic reticulum membrane</location>
        <topology evidence="1">Peripheral membrane protein</topology>
    </subcellularLocation>
    <subcellularLocation>
        <location evidence="2">Preautophagosomal structure membrane</location>
        <topology evidence="2">Peripheral membrane protein</topology>
    </subcellularLocation>
</comment>
<evidence type="ECO:0000256" key="12">
    <source>
        <dbReference type="ARBA" id="ARBA00024631"/>
    </source>
</evidence>
<evidence type="ECO:0000256" key="7">
    <source>
        <dbReference type="ARBA" id="ARBA00023006"/>
    </source>
</evidence>
<evidence type="ECO:0000256" key="9">
    <source>
        <dbReference type="ARBA" id="ARBA00023136"/>
    </source>
</evidence>
<evidence type="ECO:0000256" key="6">
    <source>
        <dbReference type="ARBA" id="ARBA00022824"/>
    </source>
</evidence>
<evidence type="ECO:0000256" key="5">
    <source>
        <dbReference type="ARBA" id="ARBA00022448"/>
    </source>
</evidence>
<dbReference type="PANTHER" id="PTHR13190:SF1">
    <property type="entry name" value="AUTOPHAGY-RELATED 2, ISOFORM A"/>
    <property type="match status" value="1"/>
</dbReference>
<dbReference type="RefSeq" id="XP_007879968.1">
    <property type="nucleotide sequence ID" value="XM_007881777.1"/>
</dbReference>
<dbReference type="GO" id="GO:0000422">
    <property type="term" value="P:autophagy of mitochondrion"/>
    <property type="evidence" value="ECO:0007669"/>
    <property type="project" value="TreeGrafter"/>
</dbReference>
<comment type="catalytic activity">
    <reaction evidence="11">
        <text>a 1,2-diacyl-sn-glycero-3-phosphoethanolamine(in) = a 1,2-diacyl-sn-glycero-3-phosphoethanolamine(out)</text>
        <dbReference type="Rhea" id="RHEA:38895"/>
        <dbReference type="ChEBI" id="CHEBI:64612"/>
    </reaction>
</comment>
<dbReference type="Pfam" id="PF13329">
    <property type="entry name" value="ATG2_CAD"/>
    <property type="match status" value="1"/>
</dbReference>
<feature type="region of interest" description="Disordered" evidence="13">
    <location>
        <begin position="1556"/>
        <end position="1596"/>
    </location>
</feature>
<sequence>MATMASYFLPSFLTGWELPSISAAYSLSSALQRRILSYLLKRTLGHLVIGGQLDIDQIDSGLGSGKVEIRNVVLDAEAINRLLPSLPLRLRRGQIGAVQIRLPLPNLWSGELSLTLSEIAIETELAEASTAADSASAIQEALANSFLSAASEVLERDEEGRAIEESIHQSLLAEDGSLDAAQREEAEAGSIVSTFVESLLSRLKVSLCAIRIDIVAGHTFTLKAASIAVESKTAEGSAEDEGGEGTSPGGTWAEVIRVATITGAEIEVSNDPVPPSPARNEEGPVVGENSALQAAASPFPAPATRTVPGGFAQHDDDATDISASLLSEAASSMYESALDNDGQPSSTAPTEAAPHQGEAPELDPKPRFDPLLFSAGTEPIVLTLKARKERPASIENSRRRPSRPPKSSISVEVTLADPALAIHPAQICALLRAAELWDAYARHSTRSGRSTGPTATPPPAKDAGIDIKLGAKSLNVVLLYESLEDMQDQDRALALASLKTFWVRPTRPHPSIGHLRIRIDEVQAAYSAKTGSTASSASMNLTVADVGIFEHLPPSLIELLDPTASRVLPILILDPNMAKTSDGSSHGRAIGAQPSAGSSSLPLLGPDVESVDWRAPSQTSQQPASGAGRGARFAAAEDRRGSATHAANPYLKTNYGERGWKVRPSHHRSNSSASLDAGDGRAAYGIDASVMLSAPNNSRRVRVSIAPVHVFLDVSLVTRLLPAFQDVAKALEPSRADLSATVDLETSTATISGQPSDGPVRRQGLLDDLDDDHSQISASTTSIVTDAIRLEVRVPRCSPGKAESKDAFSLRQERRLGLETRSGLFIVELRDIAASLGPEDAGVSRGAGVRFASGVPGAEHRGGSTSATGKLSVSQIGVFHKGAGQASTSAFGCIGSIVDAETSPLDRNDPPLRPAVHFFGGFPSGTSPTRPEKHRVECRLPSIHVRLDKQIIDAVQFLADDLTQWPAEWAKMGPDDAESLDSEGLKILGSRFFGTRAGLSVMSSSTDSTATIRKSGSVAALSVSICQVDIRLRTPGRPGDAQTPTGAGRELKLLGSEIACKIENDCSPNSSTVSASVLTFSLSCIRDDEGAVSSSDGPIVGRTTEPGLTTTVRPMLSLSIESFAEPGTSYRESSIDAALSFVTVRPPIGSDLIEDVRALLKAPEGVFENVEPNEVTRLALKIRDCSLLVSVPGHPARAAASFGDVSVKTKITTHAPKTAVKLAAADINLFAIDDMSSSEPSKSRNARSAAEHWHSLRFARVLALTECKASIALNALTRPDVDVKVTKLRSKCYLCADTVAVLAGLVAAATAASAKVPGGSQDESNRSRRTDADSTLGDRSTSTDQAGIDIFNSLDEDAFRRAAPMDSVADLVDDDVPSDPNFLGETTRYHPEIVETLLDGSDFLGGDSIASLSIAPTDVGNVTFADEDVTIRILDPKGIQPVPEYFTNPELTARPRSAFESSASSLRVRITNMDFSLRLHGGYDWLSTRQSIEEEARKVRRRLQKIKQLLAEGQTPDDSVEAATSNLLGSVHIALPQDPADMDPAEMIEAMDEGLGDRSETSSVSDAGTWQPITGLGGVGGGGSVSDAEGRKGRKLQRSRRSMIDFNFRGIEVEYDLLDAVERHLSSRTAFTADTVDIIDNIKTSTWHAFLTRMQDKEAAFRRDNEARMVKVEILNLRAAGGAAADEEVRMRAKIEPLRLHVDQDALDFLKRFFAFKLPNAPRAEAETGLPPAKPFIQYAEVYPVKLKLDYKPKRVDYGLLKEGKTIELMNFFHFEGSEMTLRHITLRGIDGWARLFDCFNDIWTPDVKANQLADVLAGVAPIRTLVNVGAGVADLVLLPIEQYQKDRRLIRGVQRGATSFAKTTALEAVRLGARLATGTQVILEQAEHILGGRLSQPLQGEAVAPPSGAGHAGRLGGGDGSSAASGSSRRRASVSSSALDDSGDFGSLSSSRHSTLDASDEGPDQYSRYASQPEDIREALTQAYAGLSRGLTSAAQTILAVPMEVYEDGSASGGDGSVARPVVKAVPIAVLRGARGATEAFAKTLMGVQAQLGEGESPNAEGKYKTSSGSSSTASTSASASATAAAAEASRRQRRA</sequence>
<dbReference type="GO" id="GO:0043495">
    <property type="term" value="F:protein-membrane adaptor activity"/>
    <property type="evidence" value="ECO:0007669"/>
    <property type="project" value="TreeGrafter"/>
</dbReference>
<reference evidence="14 15" key="1">
    <citation type="journal article" date="2013" name="Plant Cell">
        <title>The transition from a phytopathogenic smut ancestor to an anamorphic biocontrol agent deciphered by comparative whole-genome analysis.</title>
        <authorList>
            <person name="Lefebvre F."/>
            <person name="Joly D.L."/>
            <person name="Labbe C."/>
            <person name="Teichmann B."/>
            <person name="Linning R."/>
            <person name="Belzile F."/>
            <person name="Bakkeren G."/>
            <person name="Belanger R.R."/>
        </authorList>
    </citation>
    <scope>NUCLEOTIDE SEQUENCE [LARGE SCALE GENOMIC DNA]</scope>
    <source>
        <strain evidence="14 15">PF-1</strain>
    </source>
</reference>
<feature type="compositionally biased region" description="Basic and acidic residues" evidence="13">
    <location>
        <begin position="1323"/>
        <end position="1332"/>
    </location>
</feature>
<dbReference type="GO" id="GO:0061709">
    <property type="term" value="P:reticulophagy"/>
    <property type="evidence" value="ECO:0007669"/>
    <property type="project" value="TreeGrafter"/>
</dbReference>
<feature type="compositionally biased region" description="Low complexity" evidence="13">
    <location>
        <begin position="2067"/>
        <end position="2089"/>
    </location>
</feature>
<dbReference type="OrthoDB" id="18982at2759"/>
<dbReference type="GO" id="GO:0034045">
    <property type="term" value="C:phagophore assembly site membrane"/>
    <property type="evidence" value="ECO:0007669"/>
    <property type="project" value="UniProtKB-SubCell"/>
</dbReference>
<organism evidence="14 15">
    <name type="scientific">Pseudozyma flocculosa PF-1</name>
    <dbReference type="NCBI Taxonomy" id="1277687"/>
    <lineage>
        <taxon>Eukaryota</taxon>
        <taxon>Fungi</taxon>
        <taxon>Dikarya</taxon>
        <taxon>Basidiomycota</taxon>
        <taxon>Ustilaginomycotina</taxon>
        <taxon>Ustilaginomycetes</taxon>
        <taxon>Ustilaginales</taxon>
        <taxon>Ustilaginaceae</taxon>
        <taxon>Pseudozyma</taxon>
    </lineage>
</organism>
<dbReference type="GO" id="GO:0034727">
    <property type="term" value="P:piecemeal microautophagy of the nucleus"/>
    <property type="evidence" value="ECO:0007669"/>
    <property type="project" value="TreeGrafter"/>
</dbReference>
<feature type="compositionally biased region" description="Gly residues" evidence="13">
    <location>
        <begin position="1911"/>
        <end position="1921"/>
    </location>
</feature>
<feature type="compositionally biased region" description="Gly residues" evidence="13">
    <location>
        <begin position="1575"/>
        <end position="1584"/>
    </location>
</feature>
<comment type="catalytic activity">
    <reaction evidence="10">
        <text>a 1,2-diacyl-sn-glycero-3-phospho-L-serine(in) = a 1,2-diacyl-sn-glycero-3-phospho-L-serine(out)</text>
        <dbReference type="Rhea" id="RHEA:38663"/>
        <dbReference type="ChEBI" id="CHEBI:57262"/>
    </reaction>
</comment>
<protein>
    <recommendedName>
        <fullName evidence="4">Autophagy-related protein 2</fullName>
    </recommendedName>
</protein>
<dbReference type="GO" id="GO:0006869">
    <property type="term" value="P:lipid transport"/>
    <property type="evidence" value="ECO:0007669"/>
    <property type="project" value="UniProtKB-KW"/>
</dbReference>